<evidence type="ECO:0008006" key="3">
    <source>
        <dbReference type="Google" id="ProtNLM"/>
    </source>
</evidence>
<gene>
    <name evidence="1" type="ORF">O181_034568</name>
</gene>
<proteinExistence type="predicted"/>
<dbReference type="PANTHER" id="PTHR33481:SF1">
    <property type="entry name" value="ENDONUCLEASE_EXONUCLEASE_PHOSPHATASE DOMAIN-CONTAINING PROTEIN-RELATED"/>
    <property type="match status" value="1"/>
</dbReference>
<name>A0A9Q3D3R1_9BASI</name>
<reference evidence="1" key="1">
    <citation type="submission" date="2021-03" db="EMBL/GenBank/DDBJ databases">
        <title>Draft genome sequence of rust myrtle Austropuccinia psidii MF-1, a brazilian biotype.</title>
        <authorList>
            <person name="Quecine M.C."/>
            <person name="Pachon D.M.R."/>
            <person name="Bonatelli M.L."/>
            <person name="Correr F.H."/>
            <person name="Franceschini L.M."/>
            <person name="Leite T.F."/>
            <person name="Margarido G.R.A."/>
            <person name="Almeida C.A."/>
            <person name="Ferrarezi J.A."/>
            <person name="Labate C.A."/>
        </authorList>
    </citation>
    <scope>NUCLEOTIDE SEQUENCE</scope>
    <source>
        <strain evidence="1">MF-1</strain>
    </source>
</reference>
<evidence type="ECO:0000313" key="2">
    <source>
        <dbReference type="Proteomes" id="UP000765509"/>
    </source>
</evidence>
<evidence type="ECO:0000313" key="1">
    <source>
        <dbReference type="EMBL" id="MBW0494853.1"/>
    </source>
</evidence>
<accession>A0A9Q3D3R1</accession>
<organism evidence="1 2">
    <name type="scientific">Austropuccinia psidii MF-1</name>
    <dbReference type="NCBI Taxonomy" id="1389203"/>
    <lineage>
        <taxon>Eukaryota</taxon>
        <taxon>Fungi</taxon>
        <taxon>Dikarya</taxon>
        <taxon>Basidiomycota</taxon>
        <taxon>Pucciniomycotina</taxon>
        <taxon>Pucciniomycetes</taxon>
        <taxon>Pucciniales</taxon>
        <taxon>Sphaerophragmiaceae</taxon>
        <taxon>Austropuccinia</taxon>
    </lineage>
</organism>
<protein>
    <recommendedName>
        <fullName evidence="3">Reverse transcriptase domain-containing protein</fullName>
    </recommendedName>
</protein>
<comment type="caution">
    <text evidence="1">The sequence shown here is derived from an EMBL/GenBank/DDBJ whole genome shotgun (WGS) entry which is preliminary data.</text>
</comment>
<dbReference type="EMBL" id="AVOT02012779">
    <property type="protein sequence ID" value="MBW0494853.1"/>
    <property type="molecule type" value="Genomic_DNA"/>
</dbReference>
<sequence>MLYLLHNSSLLLPNPPSLNKNNFSLAYIDDVAHLLATNTIQQGQTKVEEVMIRSKRWASRHGAIFDEKKTNIMIFTRKKQPLKELVIAGATYGLRNKIKWLRITLTPTLAPTCHIQIVKAKAKTTLNQLKRIIKPTFGLCQWGARTLVVAVLTTRILQGSIIWYMEKNKKNVEKQLTTILFQAVRLCTGMIKQTPSPFLKLYGGVRDLTKQHIRLTHNYIHSKLTAPVDNVYCTLIWKEITSNPRTHPSPLNNLLGKSALLKQNSTRAKMVSPLPILPWSTQITKIINDGLMKEAEKVKVLEQMKAKLMNHSLVFFTDGSLIPGKGEGAAAMLVALKNTALPKKKSPGHPGIQQNKEVDELVKEAANTGTTSTYTLHHISISKLKQVTKQNSSTPPNLSDTERARIKFKTPPKLIIQPLDQLEKGLAATIHQLCSNHAPLNEYLHRIKQVDSPLCLHCNTLKITPHYILFCKRFQNQRREFKKKITKHRLRLNPNSYTSILDFPTVFPFLASYIISTARFQYIRNYIPPNLTPAHS</sequence>
<keyword evidence="2" id="KW-1185">Reference proteome</keyword>
<dbReference type="Proteomes" id="UP000765509">
    <property type="component" value="Unassembled WGS sequence"/>
</dbReference>
<dbReference type="PANTHER" id="PTHR33481">
    <property type="entry name" value="REVERSE TRANSCRIPTASE"/>
    <property type="match status" value="1"/>
</dbReference>
<dbReference type="OrthoDB" id="3267074at2759"/>
<dbReference type="AlphaFoldDB" id="A0A9Q3D3R1"/>